<name>A0A101GQZ5_9EURY</name>
<keyword evidence="1" id="KW-0597">Phosphoprotein</keyword>
<evidence type="ECO:0000313" key="6">
    <source>
        <dbReference type="EMBL" id="KUK62944.1"/>
    </source>
</evidence>
<evidence type="ECO:0000256" key="4">
    <source>
        <dbReference type="ARBA" id="ARBA00022741"/>
    </source>
</evidence>
<dbReference type="Proteomes" id="UP000054598">
    <property type="component" value="Unassembled WGS sequence"/>
</dbReference>
<keyword evidence="5" id="KW-0378">Hydrolase</keyword>
<dbReference type="Proteomes" id="UP000054323">
    <property type="component" value="Unassembled WGS sequence"/>
</dbReference>
<keyword evidence="2" id="KW-1277">Toxin-antitoxin system</keyword>
<sequence length="64" mass="7274">MPERSDIPLLCGDIAEAVERILRYTSDMTYGEFLADTRTQDAVTRNLEILGEAVKNLPEPFKEM</sequence>
<dbReference type="PANTHER" id="PTHR34139">
    <property type="entry name" value="UPF0331 PROTEIN MJ0127"/>
    <property type="match status" value="1"/>
</dbReference>
<reference evidence="8 9" key="2">
    <citation type="journal article" date="2015" name="MBio">
        <title>Genome-Resolved Metagenomic Analysis Reveals Roles for Candidate Phyla and Other Microbial Community Members in Biogeochemical Transformations in Oil Reservoirs.</title>
        <authorList>
            <person name="Hu P."/>
            <person name="Tom L."/>
            <person name="Singh A."/>
            <person name="Thomas B.C."/>
            <person name="Baker B.J."/>
            <person name="Piceno Y.M."/>
            <person name="Andersen G.L."/>
            <person name="Banfield J.F."/>
        </authorList>
    </citation>
    <scope>NUCLEOTIDE SEQUENCE [LARGE SCALE GENOMIC DNA]</scope>
</reference>
<protein>
    <recommendedName>
        <fullName evidence="10">DUF86 domain-containing protein</fullName>
    </recommendedName>
</protein>
<reference evidence="6" key="1">
    <citation type="journal article" date="2015" name="MBio">
        <title>Genome-resolved metagenomic analysis reveals roles for candidate phyla and other microbial community members in biogeochemical transformations in oil reservoirs.</title>
        <authorList>
            <person name="Hu P."/>
            <person name="Tom L."/>
            <person name="Singh A."/>
            <person name="Thomas B.C."/>
            <person name="Baker B.J."/>
            <person name="Piceno Y.M."/>
            <person name="Andersen G.L."/>
            <person name="Banfield J.F."/>
        </authorList>
    </citation>
    <scope>NUCLEOTIDE SEQUENCE [LARGE SCALE GENOMIC DNA]</scope>
    <source>
        <strain evidence="6">62_101</strain>
        <strain evidence="7">63_41</strain>
    </source>
</reference>
<dbReference type="AlphaFoldDB" id="A0A101GQZ5"/>
<evidence type="ECO:0000313" key="9">
    <source>
        <dbReference type="Proteomes" id="UP000054598"/>
    </source>
</evidence>
<gene>
    <name evidence="6" type="ORF">XD82_0585</name>
    <name evidence="7" type="ORF">XE10_2028</name>
</gene>
<keyword evidence="3" id="KW-0540">Nuclease</keyword>
<dbReference type="GO" id="GO:0000166">
    <property type="term" value="F:nucleotide binding"/>
    <property type="evidence" value="ECO:0007669"/>
    <property type="project" value="UniProtKB-KW"/>
</dbReference>
<evidence type="ECO:0000313" key="8">
    <source>
        <dbReference type="Proteomes" id="UP000054323"/>
    </source>
</evidence>
<evidence type="ECO:0000256" key="1">
    <source>
        <dbReference type="ARBA" id="ARBA00022553"/>
    </source>
</evidence>
<proteinExistence type="predicted"/>
<dbReference type="GO" id="GO:0110001">
    <property type="term" value="C:toxin-antitoxin complex"/>
    <property type="evidence" value="ECO:0007669"/>
    <property type="project" value="InterPro"/>
</dbReference>
<dbReference type="InterPro" id="IPR051813">
    <property type="entry name" value="HepT_RNase_toxin"/>
</dbReference>
<dbReference type="InterPro" id="IPR008201">
    <property type="entry name" value="HepT-like"/>
</dbReference>
<dbReference type="Pfam" id="PF01934">
    <property type="entry name" value="HepT-like"/>
    <property type="match status" value="1"/>
</dbReference>
<dbReference type="PATRIC" id="fig|2198.3.peg.132"/>
<evidence type="ECO:0000256" key="2">
    <source>
        <dbReference type="ARBA" id="ARBA00022649"/>
    </source>
</evidence>
<dbReference type="GO" id="GO:0004540">
    <property type="term" value="F:RNA nuclease activity"/>
    <property type="evidence" value="ECO:0007669"/>
    <property type="project" value="InterPro"/>
</dbReference>
<comment type="caution">
    <text evidence="6">The sequence shown here is derived from an EMBL/GenBank/DDBJ whole genome shotgun (WGS) entry which is preliminary data.</text>
</comment>
<evidence type="ECO:0000256" key="5">
    <source>
        <dbReference type="ARBA" id="ARBA00022801"/>
    </source>
</evidence>
<dbReference type="EMBL" id="LGHE01000322">
    <property type="protein sequence ID" value="KUK98531.1"/>
    <property type="molecule type" value="Genomic_DNA"/>
</dbReference>
<dbReference type="EMBL" id="LGGD01000051">
    <property type="protein sequence ID" value="KUK62944.1"/>
    <property type="molecule type" value="Genomic_DNA"/>
</dbReference>
<evidence type="ECO:0000313" key="7">
    <source>
        <dbReference type="EMBL" id="KUK98531.1"/>
    </source>
</evidence>
<evidence type="ECO:0000256" key="3">
    <source>
        <dbReference type="ARBA" id="ARBA00022722"/>
    </source>
</evidence>
<keyword evidence="4" id="KW-0547">Nucleotide-binding</keyword>
<evidence type="ECO:0008006" key="10">
    <source>
        <dbReference type="Google" id="ProtNLM"/>
    </source>
</evidence>
<organism evidence="6 8">
    <name type="scientific">Methanoculleus marisnigri</name>
    <dbReference type="NCBI Taxonomy" id="2198"/>
    <lineage>
        <taxon>Archaea</taxon>
        <taxon>Methanobacteriati</taxon>
        <taxon>Methanobacteriota</taxon>
        <taxon>Stenosarchaea group</taxon>
        <taxon>Methanomicrobia</taxon>
        <taxon>Methanomicrobiales</taxon>
        <taxon>Methanomicrobiaceae</taxon>
        <taxon>Methanoculleus</taxon>
    </lineage>
</organism>
<dbReference type="PANTHER" id="PTHR34139:SF1">
    <property type="entry name" value="RNASE MJ1380-RELATED"/>
    <property type="match status" value="1"/>
</dbReference>
<dbReference type="GO" id="GO:0016787">
    <property type="term" value="F:hydrolase activity"/>
    <property type="evidence" value="ECO:0007669"/>
    <property type="project" value="UniProtKB-KW"/>
</dbReference>
<accession>A0A101GQZ5</accession>